<accession>A0A7I8D1Z8</accession>
<dbReference type="AlphaFoldDB" id="A0A7I8D1Z8"/>
<evidence type="ECO:0000313" key="5">
    <source>
        <dbReference type="Proteomes" id="UP000593890"/>
    </source>
</evidence>
<evidence type="ECO:0000313" key="4">
    <source>
        <dbReference type="EMBL" id="BCI59722.1"/>
    </source>
</evidence>
<dbReference type="Proteomes" id="UP000593890">
    <property type="component" value="Chromosome"/>
</dbReference>
<feature type="chain" id="PRO_5038392060" description="Transcobalamin-like C-terminal domain-containing protein" evidence="2">
    <location>
        <begin position="20"/>
        <end position="273"/>
    </location>
</feature>
<feature type="signal peptide" evidence="2">
    <location>
        <begin position="1"/>
        <end position="19"/>
    </location>
</feature>
<feature type="compositionally biased region" description="Low complexity" evidence="1">
    <location>
        <begin position="30"/>
        <end position="44"/>
    </location>
</feature>
<evidence type="ECO:0000256" key="1">
    <source>
        <dbReference type="SAM" id="MobiDB-lite"/>
    </source>
</evidence>
<protein>
    <recommendedName>
        <fullName evidence="3">Transcobalamin-like C-terminal domain-containing protein</fullName>
    </recommendedName>
</protein>
<dbReference type="InterPro" id="IPR027954">
    <property type="entry name" value="Transcobalamin-like_C"/>
</dbReference>
<feature type="domain" description="Transcobalamin-like C-terminal" evidence="3">
    <location>
        <begin position="199"/>
        <end position="270"/>
    </location>
</feature>
<evidence type="ECO:0000259" key="3">
    <source>
        <dbReference type="Pfam" id="PF14478"/>
    </source>
</evidence>
<feature type="compositionally biased region" description="Low complexity" evidence="1">
    <location>
        <begin position="128"/>
        <end position="145"/>
    </location>
</feature>
<gene>
    <name evidence="4" type="ORF">C12CBH8_03610</name>
</gene>
<dbReference type="Pfam" id="PF14478">
    <property type="entry name" value="DUF4430"/>
    <property type="match status" value="1"/>
</dbReference>
<dbReference type="KEGG" id="sman:C12CBH8_03610"/>
<feature type="compositionally biased region" description="Low complexity" evidence="1">
    <location>
        <begin position="81"/>
        <end position="102"/>
    </location>
</feature>
<keyword evidence="2" id="KW-0732">Signal</keyword>
<organism evidence="4 5">
    <name type="scientific">Solibaculum mannosilyticum</name>
    <dbReference type="NCBI Taxonomy" id="2780922"/>
    <lineage>
        <taxon>Bacteria</taxon>
        <taxon>Bacillati</taxon>
        <taxon>Bacillota</taxon>
        <taxon>Clostridia</taxon>
        <taxon>Eubacteriales</taxon>
        <taxon>Oscillospiraceae</taxon>
        <taxon>Solibaculum</taxon>
    </lineage>
</organism>
<proteinExistence type="predicted"/>
<keyword evidence="5" id="KW-1185">Reference proteome</keyword>
<evidence type="ECO:0000256" key="2">
    <source>
        <dbReference type="SAM" id="SignalP"/>
    </source>
</evidence>
<name>A0A7I8D1Z8_9FIRM</name>
<dbReference type="EMBL" id="AP023321">
    <property type="protein sequence ID" value="BCI59722.1"/>
    <property type="molecule type" value="Genomic_DNA"/>
</dbReference>
<dbReference type="Gene3D" id="2.170.130.30">
    <property type="match status" value="1"/>
</dbReference>
<feature type="region of interest" description="Disordered" evidence="1">
    <location>
        <begin position="28"/>
        <end position="155"/>
    </location>
</feature>
<reference evidence="5" key="1">
    <citation type="submission" date="2020-07" db="EMBL/GenBank/DDBJ databases">
        <title>Complete genome sequencing of Clostridia bacterium strain 12CBH8.</title>
        <authorList>
            <person name="Sakamoto M."/>
            <person name="Murakami T."/>
            <person name="Mori H."/>
        </authorList>
    </citation>
    <scope>NUCLEOTIDE SEQUENCE [LARGE SCALE GENOMIC DNA]</scope>
    <source>
        <strain evidence="5">12CBH8</strain>
    </source>
</reference>
<sequence>MKRLLCLIVTIGCLAGLLAGCDDVPAAQNSTLSSSRTASSAWASSEEEESDLSNPEQPIQEDSSRAEEGDSSVSSQKEEGTGSASSRAGTSSKSPPAVSKSAGQEGGGKTASSDPPASNHKMPDAASSPEQTPAPEQTPPASSQGGNSGGQEEQKDPNVVTIRFAVECQAAVDKGNQIAKKISNNGYVLAPVTMELEKGATVYDALKKSGLVFTSKMDMFGQYVSSIQSLAEKACGDQSGWKYEVNGVFPGVSCSVQTLQDGDAVIWHYSLTV</sequence>
<dbReference type="PROSITE" id="PS51257">
    <property type="entry name" value="PROKAR_LIPOPROTEIN"/>
    <property type="match status" value="1"/>
</dbReference>
<dbReference type="RefSeq" id="WP_215533403.1">
    <property type="nucleotide sequence ID" value="NZ_AP023321.1"/>
</dbReference>